<proteinExistence type="predicted"/>
<dbReference type="Gramene" id="Os01t0348800-01">
    <property type="protein sequence ID" value="Os01t0348800-01"/>
    <property type="gene ID" value="Os01g0348800"/>
</dbReference>
<dbReference type="InterPro" id="IPR036404">
    <property type="entry name" value="Jacalin-like_lectin_dom_sf"/>
</dbReference>
<name>A0A0N7KCX3_ORYSJ</name>
<sequence length="100" mass="11034">TIVTIQQPFHIKKHRHRVLHKTIKFGPSERVKEVSGTHGTLQTLADILTYLKIVTDVTTHEFGVPNGTAFSVPLQDDARAVGFFARSGLLVDAIGVYVQP</sequence>
<accession>A0A0N7KCX3</accession>
<protein>
    <submittedName>
        <fullName evidence="3">Os01g0348800 protein</fullName>
    </submittedName>
</protein>
<evidence type="ECO:0000256" key="1">
    <source>
        <dbReference type="ARBA" id="ARBA00022734"/>
    </source>
</evidence>
<dbReference type="PANTHER" id="PTHR46506">
    <property type="entry name" value="OS05G0143600 PROTEIN"/>
    <property type="match status" value="1"/>
</dbReference>
<keyword evidence="1" id="KW-0430">Lectin</keyword>
<feature type="non-terminal residue" evidence="3">
    <location>
        <position position="1"/>
    </location>
</feature>
<dbReference type="EMBL" id="AP008207">
    <property type="protein sequence ID" value="BAF04889.1"/>
    <property type="molecule type" value="Genomic_DNA"/>
</dbReference>
<gene>
    <name evidence="3" type="ordered locus">Os01g0348800</name>
</gene>
<evidence type="ECO:0000313" key="4">
    <source>
        <dbReference type="Proteomes" id="UP000000763"/>
    </source>
</evidence>
<dbReference type="SMR" id="A0A0N7KCX3"/>
<dbReference type="GO" id="GO:0030246">
    <property type="term" value="F:carbohydrate binding"/>
    <property type="evidence" value="ECO:0007669"/>
    <property type="project" value="UniProtKB-KW"/>
</dbReference>
<dbReference type="AlphaFoldDB" id="A0A0N7KCX3"/>
<reference evidence="4" key="2">
    <citation type="journal article" date="2008" name="Nucleic Acids Res.">
        <title>The rice annotation project database (RAP-DB): 2008 update.</title>
        <authorList>
            <consortium name="The rice annotation project (RAP)"/>
        </authorList>
    </citation>
    <scope>GENOME REANNOTATION</scope>
    <source>
        <strain evidence="4">cv. Nipponbare</strain>
    </source>
</reference>
<dbReference type="Proteomes" id="UP000000763">
    <property type="component" value="Chromosome 1"/>
</dbReference>
<evidence type="ECO:0000313" key="3">
    <source>
        <dbReference type="EMBL" id="BAF04889.1"/>
    </source>
</evidence>
<dbReference type="SUPFAM" id="SSF51101">
    <property type="entry name" value="Mannose-binding lectins"/>
    <property type="match status" value="1"/>
</dbReference>
<dbReference type="OMA" id="SSQICKY"/>
<dbReference type="InterPro" id="IPR001229">
    <property type="entry name" value="Jacalin-like_lectin_dom"/>
</dbReference>
<dbReference type="Gene3D" id="2.100.10.30">
    <property type="entry name" value="Jacalin-like lectin domain"/>
    <property type="match status" value="1"/>
</dbReference>
<evidence type="ECO:0000259" key="2">
    <source>
        <dbReference type="PROSITE" id="PS51752"/>
    </source>
</evidence>
<reference evidence="3 4" key="1">
    <citation type="journal article" date="2005" name="Nature">
        <title>The map-based sequence of the rice genome.</title>
        <authorList>
            <consortium name="International rice genome sequencing project (IRGSP)"/>
            <person name="Matsumoto T."/>
            <person name="Wu J."/>
            <person name="Kanamori H."/>
            <person name="Katayose Y."/>
            <person name="Fujisawa M."/>
            <person name="Namiki N."/>
            <person name="Mizuno H."/>
            <person name="Yamamoto K."/>
            <person name="Antonio B.A."/>
            <person name="Baba T."/>
            <person name="Sakata K."/>
            <person name="Nagamura Y."/>
            <person name="Aoki H."/>
            <person name="Arikawa K."/>
            <person name="Arita K."/>
            <person name="Bito T."/>
            <person name="Chiden Y."/>
            <person name="Fujitsuka N."/>
            <person name="Fukunaka R."/>
            <person name="Hamada M."/>
            <person name="Harada C."/>
            <person name="Hayashi A."/>
            <person name="Hijishita S."/>
            <person name="Honda M."/>
            <person name="Hosokawa S."/>
            <person name="Ichikawa Y."/>
            <person name="Idonuma A."/>
            <person name="Iijima M."/>
            <person name="Ikeda M."/>
            <person name="Ikeno M."/>
            <person name="Ito K."/>
            <person name="Ito S."/>
            <person name="Ito T."/>
            <person name="Ito Y."/>
            <person name="Ito Y."/>
            <person name="Iwabuchi A."/>
            <person name="Kamiya K."/>
            <person name="Karasawa W."/>
            <person name="Kurita K."/>
            <person name="Katagiri S."/>
            <person name="Kikuta A."/>
            <person name="Kobayashi H."/>
            <person name="Kobayashi N."/>
            <person name="Machita K."/>
            <person name="Maehara T."/>
            <person name="Masukawa M."/>
            <person name="Mizubayashi T."/>
            <person name="Mukai Y."/>
            <person name="Nagasaki H."/>
            <person name="Nagata Y."/>
            <person name="Naito S."/>
            <person name="Nakashima M."/>
            <person name="Nakama Y."/>
            <person name="Nakamichi Y."/>
            <person name="Nakamura M."/>
            <person name="Meguro A."/>
            <person name="Negishi M."/>
            <person name="Ohta I."/>
            <person name="Ohta T."/>
            <person name="Okamoto M."/>
            <person name="Ono N."/>
            <person name="Saji S."/>
            <person name="Sakaguchi M."/>
            <person name="Sakai K."/>
            <person name="Shibata M."/>
            <person name="Shimokawa T."/>
            <person name="Song J."/>
            <person name="Takazaki Y."/>
            <person name="Terasawa K."/>
            <person name="Tsugane M."/>
            <person name="Tsuji K."/>
            <person name="Ueda S."/>
            <person name="Waki K."/>
            <person name="Yamagata H."/>
            <person name="Yamamoto M."/>
            <person name="Yamamoto S."/>
            <person name="Yamane H."/>
            <person name="Yoshiki S."/>
            <person name="Yoshihara R."/>
            <person name="Yukawa K."/>
            <person name="Zhong H."/>
            <person name="Yano M."/>
            <person name="Yuan Q."/>
            <person name="Ouyang S."/>
            <person name="Liu J."/>
            <person name="Jones K.M."/>
            <person name="Gansberger K."/>
            <person name="Moffat K."/>
            <person name="Hill J."/>
            <person name="Bera J."/>
            <person name="Fadrosh D."/>
            <person name="Jin S."/>
            <person name="Johri S."/>
            <person name="Kim M."/>
            <person name="Overton L."/>
            <person name="Reardon M."/>
            <person name="Tsitrin T."/>
            <person name="Vuong H."/>
            <person name="Weaver B."/>
            <person name="Ciecko A."/>
            <person name="Tallon L."/>
            <person name="Jackson J."/>
            <person name="Pai G."/>
            <person name="Aken S.V."/>
            <person name="Utterback T."/>
            <person name="Reidmuller S."/>
            <person name="Feldblyum T."/>
            <person name="Hsiao J."/>
            <person name="Zismann V."/>
            <person name="Iobst S."/>
            <person name="de Vazeille A.R."/>
            <person name="Buell C.R."/>
            <person name="Ying K."/>
            <person name="Li Y."/>
            <person name="Lu T."/>
            <person name="Huang Y."/>
            <person name="Zhao Q."/>
            <person name="Feng Q."/>
            <person name="Zhang L."/>
            <person name="Zhu J."/>
            <person name="Weng Q."/>
            <person name="Mu J."/>
            <person name="Lu Y."/>
            <person name="Fan D."/>
            <person name="Liu Y."/>
            <person name="Guan J."/>
            <person name="Zhang Y."/>
            <person name="Yu S."/>
            <person name="Liu X."/>
            <person name="Zhang Y."/>
            <person name="Hong G."/>
            <person name="Han B."/>
            <person name="Choisne N."/>
            <person name="Demange N."/>
            <person name="Orjeda G."/>
            <person name="Samain S."/>
            <person name="Cattolico L."/>
            <person name="Pelletier E."/>
            <person name="Couloux A."/>
            <person name="Segurens B."/>
            <person name="Wincker P."/>
            <person name="D'Hont A."/>
            <person name="Scarpelli C."/>
            <person name="Weissenbach J."/>
            <person name="Salanoubat M."/>
            <person name="Quetier F."/>
            <person name="Yu Y."/>
            <person name="Kim H.R."/>
            <person name="Rambo T."/>
            <person name="Currie J."/>
            <person name="Collura K."/>
            <person name="Luo M."/>
            <person name="Yang T."/>
            <person name="Ammiraju J.S.S."/>
            <person name="Engler F."/>
            <person name="Soderlund C."/>
            <person name="Wing R.A."/>
            <person name="Palmer L.E."/>
            <person name="de la Bastide M."/>
            <person name="Spiegel L."/>
            <person name="Nascimento L."/>
            <person name="Zutavern T."/>
            <person name="O'Shaughnessy A."/>
            <person name="Dike S."/>
            <person name="Dedhia N."/>
            <person name="Preston R."/>
            <person name="Balija V."/>
            <person name="McCombie W.R."/>
            <person name="Chow T."/>
            <person name="Chen H."/>
            <person name="Chung M."/>
            <person name="Chen C."/>
            <person name="Shaw J."/>
            <person name="Wu H."/>
            <person name="Hsiao K."/>
            <person name="Chao Y."/>
            <person name="Chu M."/>
            <person name="Cheng C."/>
            <person name="Hour A."/>
            <person name="Lee P."/>
            <person name="Lin S."/>
            <person name="Lin Y."/>
            <person name="Liou J."/>
            <person name="Liu S."/>
            <person name="Hsing Y."/>
            <person name="Raghuvanshi S."/>
            <person name="Mohanty A."/>
            <person name="Bharti A.K."/>
            <person name="Gaur A."/>
            <person name="Gupta V."/>
            <person name="Kumar D."/>
            <person name="Ravi V."/>
            <person name="Vij S."/>
            <person name="Kapur A."/>
            <person name="Khurana P."/>
            <person name="Khurana P."/>
            <person name="Khurana J.P."/>
            <person name="Tyagi A.K."/>
            <person name="Gaikwad K."/>
            <person name="Singh A."/>
            <person name="Dalal V."/>
            <person name="Srivastava S."/>
            <person name="Dixit A."/>
            <person name="Pal A.K."/>
            <person name="Ghazi I.A."/>
            <person name="Yadav M."/>
            <person name="Pandit A."/>
            <person name="Bhargava A."/>
            <person name="Sureshbabu K."/>
            <person name="Batra K."/>
            <person name="Sharma T.R."/>
            <person name="Mohapatra T."/>
            <person name="Singh N.K."/>
            <person name="Messing J."/>
            <person name="Nelson A.B."/>
            <person name="Fuks G."/>
            <person name="Kavchok S."/>
            <person name="Keizer G."/>
            <person name="Linton E."/>
            <person name="Llaca V."/>
            <person name="Song R."/>
            <person name="Tanyolac B."/>
            <person name="Young S."/>
            <person name="Ho-Il K."/>
            <person name="Hahn J.H."/>
            <person name="Sangsakoo G."/>
            <person name="Vanavichit A."/>
            <person name="de Mattos Luiz.A.T."/>
            <person name="Zimmer P.D."/>
            <person name="Malone G."/>
            <person name="Dellagostin O."/>
            <person name="de Oliveira A.C."/>
            <person name="Bevan M."/>
            <person name="Bancroft I."/>
            <person name="Minx P."/>
            <person name="Cordum H."/>
            <person name="Wilson R."/>
            <person name="Cheng Z."/>
            <person name="Jin W."/>
            <person name="Jiang J."/>
            <person name="Leong S.A."/>
            <person name="Iwama H."/>
            <person name="Gojobori T."/>
            <person name="Itoh T."/>
            <person name="Niimura Y."/>
            <person name="Fujii Y."/>
            <person name="Habara T."/>
            <person name="Sakai H."/>
            <person name="Sato Y."/>
            <person name="Wilson G."/>
            <person name="Kumar K."/>
            <person name="McCouch S."/>
            <person name="Juretic N."/>
            <person name="Hoen D."/>
            <person name="Wright S."/>
            <person name="Bruskiewich R."/>
            <person name="Bureau T."/>
            <person name="Miyao A."/>
            <person name="Hirochika H."/>
            <person name="Nishikawa T."/>
            <person name="Kadowaki K."/>
            <person name="Sugiura M."/>
            <person name="Burr B."/>
            <person name="Sasaki T."/>
        </authorList>
    </citation>
    <scope>NUCLEOTIDE SEQUENCE [LARGE SCALE GENOMIC DNA]</scope>
    <source>
        <strain evidence="4">cv. Nipponbare</strain>
    </source>
</reference>
<feature type="domain" description="Jacalin-type lectin" evidence="2">
    <location>
        <begin position="1"/>
        <end position="100"/>
    </location>
</feature>
<dbReference type="PROSITE" id="PS51752">
    <property type="entry name" value="JACALIN_LECTIN"/>
    <property type="match status" value="1"/>
</dbReference>
<organism evidence="3 4">
    <name type="scientific">Oryza sativa subsp. japonica</name>
    <name type="common">Rice</name>
    <dbReference type="NCBI Taxonomy" id="39947"/>
    <lineage>
        <taxon>Eukaryota</taxon>
        <taxon>Viridiplantae</taxon>
        <taxon>Streptophyta</taxon>
        <taxon>Embryophyta</taxon>
        <taxon>Tracheophyta</taxon>
        <taxon>Spermatophyta</taxon>
        <taxon>Magnoliopsida</taxon>
        <taxon>Liliopsida</taxon>
        <taxon>Poales</taxon>
        <taxon>Poaceae</taxon>
        <taxon>BOP clade</taxon>
        <taxon>Oryzoideae</taxon>
        <taxon>Oryzeae</taxon>
        <taxon>Oryzinae</taxon>
        <taxon>Oryza</taxon>
        <taxon>Oryza sativa</taxon>
    </lineage>
</organism>
<dbReference type="KEGG" id="dosa:Os01g0348800"/>
<dbReference type="Pfam" id="PF01419">
    <property type="entry name" value="Jacalin"/>
    <property type="match status" value="1"/>
</dbReference>